<gene>
    <name evidence="3" type="ORF">GCM10011610_49540</name>
</gene>
<dbReference type="RefSeq" id="WP_189032742.1">
    <property type="nucleotide sequence ID" value="NZ_BMNE01000006.1"/>
</dbReference>
<feature type="transmembrane region" description="Helical" evidence="1">
    <location>
        <begin position="121"/>
        <end position="142"/>
    </location>
</feature>
<feature type="transmembrane region" description="Helical" evidence="1">
    <location>
        <begin position="33"/>
        <end position="54"/>
    </location>
</feature>
<name>A0ABQ2KQY4_9NOCA</name>
<evidence type="ECO:0000313" key="4">
    <source>
        <dbReference type="Proteomes" id="UP000658127"/>
    </source>
</evidence>
<dbReference type="Pfam" id="PF06724">
    <property type="entry name" value="DUF1206"/>
    <property type="match status" value="3"/>
</dbReference>
<keyword evidence="1" id="KW-1133">Transmembrane helix</keyword>
<dbReference type="EMBL" id="BMNE01000006">
    <property type="protein sequence ID" value="GGN90423.1"/>
    <property type="molecule type" value="Genomic_DNA"/>
</dbReference>
<keyword evidence="1" id="KW-0812">Transmembrane</keyword>
<keyword evidence="4" id="KW-1185">Reference proteome</keyword>
<feature type="domain" description="DUF1206" evidence="2">
    <location>
        <begin position="121"/>
        <end position="187"/>
    </location>
</feature>
<protein>
    <submittedName>
        <fullName evidence="3">Membrane protein</fullName>
    </submittedName>
</protein>
<dbReference type="InterPro" id="IPR009597">
    <property type="entry name" value="DUF1206"/>
</dbReference>
<dbReference type="Proteomes" id="UP000658127">
    <property type="component" value="Unassembled WGS sequence"/>
</dbReference>
<keyword evidence="1" id="KW-0472">Membrane</keyword>
<feature type="transmembrane region" description="Helical" evidence="1">
    <location>
        <begin position="162"/>
        <end position="183"/>
    </location>
</feature>
<comment type="caution">
    <text evidence="3">The sequence shown here is derived from an EMBL/GenBank/DDBJ whole genome shotgun (WGS) entry which is preliminary data.</text>
</comment>
<feature type="transmembrane region" description="Helical" evidence="1">
    <location>
        <begin position="74"/>
        <end position="93"/>
    </location>
</feature>
<feature type="domain" description="DUF1206" evidence="2">
    <location>
        <begin position="208"/>
        <end position="276"/>
    </location>
</feature>
<proteinExistence type="predicted"/>
<feature type="transmembrane region" description="Helical" evidence="1">
    <location>
        <begin position="248"/>
        <end position="269"/>
    </location>
</feature>
<evidence type="ECO:0000259" key="2">
    <source>
        <dbReference type="Pfam" id="PF06724"/>
    </source>
</evidence>
<accession>A0ABQ2KQY4</accession>
<sequence length="279" mass="28653">MPDNAASRPSSGTSSTDVARVAQNSVFERFARAGFVMSGLVHLIIGYIAIRIALGGPGGTADQSGAMTELAAKPGGVFVLWVGVVAFSLMALWRFAEAALGSSSEPEADSKRSEAFNRVKAFSLAVVYLAFALSAFGFARGAGKSSSEQSMGITARMMQSSAGTIALVAAGLIIIAIGGYHVYKGATQSFLDDLKGPTSDLVRRLGTVGYIAKGLAVAAIGLLVILAVSRSEPGQAAGLDGAFKTLGAQPYGAALLIAAGLGIITYGFYSFAMARYTKM</sequence>
<organism evidence="3 4">
    <name type="scientific">Nocardia rhizosphaerihabitans</name>
    <dbReference type="NCBI Taxonomy" id="1691570"/>
    <lineage>
        <taxon>Bacteria</taxon>
        <taxon>Bacillati</taxon>
        <taxon>Actinomycetota</taxon>
        <taxon>Actinomycetes</taxon>
        <taxon>Mycobacteriales</taxon>
        <taxon>Nocardiaceae</taxon>
        <taxon>Nocardia</taxon>
    </lineage>
</organism>
<reference evidence="4" key="1">
    <citation type="journal article" date="2019" name="Int. J. Syst. Evol. Microbiol.">
        <title>The Global Catalogue of Microorganisms (GCM) 10K type strain sequencing project: providing services to taxonomists for standard genome sequencing and annotation.</title>
        <authorList>
            <consortium name="The Broad Institute Genomics Platform"/>
            <consortium name="The Broad Institute Genome Sequencing Center for Infectious Disease"/>
            <person name="Wu L."/>
            <person name="Ma J."/>
        </authorList>
    </citation>
    <scope>NUCLEOTIDE SEQUENCE [LARGE SCALE GENOMIC DNA]</scope>
    <source>
        <strain evidence="4">CGMCC 4.7329</strain>
    </source>
</reference>
<evidence type="ECO:0000313" key="3">
    <source>
        <dbReference type="EMBL" id="GGN90423.1"/>
    </source>
</evidence>
<feature type="transmembrane region" description="Helical" evidence="1">
    <location>
        <begin position="204"/>
        <end position="228"/>
    </location>
</feature>
<evidence type="ECO:0000256" key="1">
    <source>
        <dbReference type="SAM" id="Phobius"/>
    </source>
</evidence>
<feature type="domain" description="DUF1206" evidence="2">
    <location>
        <begin position="33"/>
        <end position="100"/>
    </location>
</feature>